<reference evidence="2" key="2">
    <citation type="submission" date="2015-01" db="EMBL/GenBank/DDBJ databases">
        <title>Evolutionary Origins and Diversification of the Mycorrhizal Mutualists.</title>
        <authorList>
            <consortium name="DOE Joint Genome Institute"/>
            <consortium name="Mycorrhizal Genomics Consortium"/>
            <person name="Kohler A."/>
            <person name="Kuo A."/>
            <person name="Nagy L.G."/>
            <person name="Floudas D."/>
            <person name="Copeland A."/>
            <person name="Barry K.W."/>
            <person name="Cichocki N."/>
            <person name="Veneault-Fourrey C."/>
            <person name="LaButti K."/>
            <person name="Lindquist E.A."/>
            <person name="Lipzen A."/>
            <person name="Lundell T."/>
            <person name="Morin E."/>
            <person name="Murat C."/>
            <person name="Riley R."/>
            <person name="Ohm R."/>
            <person name="Sun H."/>
            <person name="Tunlid A."/>
            <person name="Henrissat B."/>
            <person name="Grigoriev I.V."/>
            <person name="Hibbett D.S."/>
            <person name="Martin F."/>
        </authorList>
    </citation>
    <scope>NUCLEOTIDE SEQUENCE [LARGE SCALE GENOMIC DNA]</scope>
    <source>
        <strain evidence="2">UH-Slu-Lm8-n1</strain>
    </source>
</reference>
<dbReference type="InParanoid" id="A0A0C9ZEP2"/>
<organism evidence="1 2">
    <name type="scientific">Suillus luteus UH-Slu-Lm8-n1</name>
    <dbReference type="NCBI Taxonomy" id="930992"/>
    <lineage>
        <taxon>Eukaryota</taxon>
        <taxon>Fungi</taxon>
        <taxon>Dikarya</taxon>
        <taxon>Basidiomycota</taxon>
        <taxon>Agaricomycotina</taxon>
        <taxon>Agaricomycetes</taxon>
        <taxon>Agaricomycetidae</taxon>
        <taxon>Boletales</taxon>
        <taxon>Suillineae</taxon>
        <taxon>Suillaceae</taxon>
        <taxon>Suillus</taxon>
    </lineage>
</organism>
<reference evidence="1 2" key="1">
    <citation type="submission" date="2014-04" db="EMBL/GenBank/DDBJ databases">
        <authorList>
            <consortium name="DOE Joint Genome Institute"/>
            <person name="Kuo A."/>
            <person name="Ruytinx J."/>
            <person name="Rineau F."/>
            <person name="Colpaert J."/>
            <person name="Kohler A."/>
            <person name="Nagy L.G."/>
            <person name="Floudas D."/>
            <person name="Copeland A."/>
            <person name="Barry K.W."/>
            <person name="Cichocki N."/>
            <person name="Veneault-Fourrey C."/>
            <person name="LaButti K."/>
            <person name="Lindquist E.A."/>
            <person name="Lipzen A."/>
            <person name="Lundell T."/>
            <person name="Morin E."/>
            <person name="Murat C."/>
            <person name="Sun H."/>
            <person name="Tunlid A."/>
            <person name="Henrissat B."/>
            <person name="Grigoriev I.V."/>
            <person name="Hibbett D.S."/>
            <person name="Martin F."/>
            <person name="Nordberg H.P."/>
            <person name="Cantor M.N."/>
            <person name="Hua S.X."/>
        </authorList>
    </citation>
    <scope>NUCLEOTIDE SEQUENCE [LARGE SCALE GENOMIC DNA]</scope>
    <source>
        <strain evidence="1 2">UH-Slu-Lm8-n1</strain>
    </source>
</reference>
<accession>A0A0C9ZEP2</accession>
<sequence length="63" mass="7140">MVRQWNIILDARSQLNSTHPSELINAYAASYGIPAANIKLQPCNLATLRRSHRTLSSWRSLSF</sequence>
<dbReference type="HOGENOM" id="CLU_208072_0_0_1"/>
<dbReference type="EMBL" id="KN835576">
    <property type="protein sequence ID" value="KIK35930.1"/>
    <property type="molecule type" value="Genomic_DNA"/>
</dbReference>
<evidence type="ECO:0000313" key="2">
    <source>
        <dbReference type="Proteomes" id="UP000054485"/>
    </source>
</evidence>
<gene>
    <name evidence="1" type="ORF">CY34DRAFT_811750</name>
</gene>
<protein>
    <submittedName>
        <fullName evidence="1">Uncharacterized protein</fullName>
    </submittedName>
</protein>
<evidence type="ECO:0000313" key="1">
    <source>
        <dbReference type="EMBL" id="KIK35930.1"/>
    </source>
</evidence>
<name>A0A0C9ZEP2_9AGAM</name>
<dbReference type="AlphaFoldDB" id="A0A0C9ZEP2"/>
<proteinExistence type="predicted"/>
<keyword evidence="2" id="KW-1185">Reference proteome</keyword>
<dbReference type="Proteomes" id="UP000054485">
    <property type="component" value="Unassembled WGS sequence"/>
</dbReference>